<evidence type="ECO:0000256" key="7">
    <source>
        <dbReference type="ARBA" id="ARBA00023004"/>
    </source>
</evidence>
<dbReference type="InterPro" id="IPR000581">
    <property type="entry name" value="ILV_EDD_N"/>
</dbReference>
<dbReference type="Gene3D" id="3.50.30.80">
    <property type="entry name" value="IlvD/EDD C-terminal domain-like"/>
    <property type="match status" value="1"/>
</dbReference>
<evidence type="ECO:0000256" key="13">
    <source>
        <dbReference type="ARBA" id="ARBA00029437"/>
    </source>
</evidence>
<keyword evidence="8" id="KW-0411">Iron-sulfur</keyword>
<evidence type="ECO:0000256" key="2">
    <source>
        <dbReference type="ARBA" id="ARBA00006486"/>
    </source>
</evidence>
<dbReference type="InterPro" id="IPR004404">
    <property type="entry name" value="DihydroxyA_deHydtase"/>
</dbReference>
<comment type="cofactor">
    <cofactor evidence="15">
        <name>[2Fe-2S] cluster</name>
        <dbReference type="ChEBI" id="CHEBI:190135"/>
    </cofactor>
</comment>
<feature type="signal peptide" evidence="17">
    <location>
        <begin position="1"/>
        <end position="16"/>
    </location>
</feature>
<dbReference type="PROSITE" id="PS00887">
    <property type="entry name" value="ILVD_EDD_2"/>
    <property type="match status" value="1"/>
</dbReference>
<dbReference type="GO" id="GO:0009099">
    <property type="term" value="P:L-valine biosynthetic process"/>
    <property type="evidence" value="ECO:0007669"/>
    <property type="project" value="UniProtKB-UniPathway"/>
</dbReference>
<dbReference type="InterPro" id="IPR056740">
    <property type="entry name" value="ILV_EDD_C"/>
</dbReference>
<dbReference type="PANTHER" id="PTHR21000:SF5">
    <property type="entry name" value="DIHYDROXY-ACID DEHYDRATASE, MITOCHONDRIAL"/>
    <property type="match status" value="1"/>
</dbReference>
<dbReference type="HAMAP" id="MF_00012">
    <property type="entry name" value="IlvD"/>
    <property type="match status" value="1"/>
</dbReference>
<dbReference type="GO" id="GO:0009097">
    <property type="term" value="P:isoleucine biosynthetic process"/>
    <property type="evidence" value="ECO:0007669"/>
    <property type="project" value="UniProtKB-UniPathway"/>
</dbReference>
<evidence type="ECO:0000313" key="20">
    <source>
        <dbReference type="EMBL" id="CAE0364563.1"/>
    </source>
</evidence>
<sequence length="637" mass="68104">MATSVVVLCLILEGRALQPTTISLVRRDVKLHAANSEEYELNRVSRRITQPREQGASQAMLYATGLSEEDMNKAQVGICSVWFEGNPCNMHLLELSDQVKHGVTSAGLVGMRFNTIGVSDGISMGTDGMCYSLQSRDIIADSVETTMSAQWYDALIAIPGCDKNMPGVVMGMGRLDRPALMIYGGTIRAGELPTDKSKLDIVSAFQSYGQYAYGKINDEERQAIVRNACPGRGACGGMYTANTMASAIEALGMSLPYSSSSPADSIEKFNECKQDAGKAIRILLEQNIKPSDIMTKEAFENAITIVMATGGSTNAVLHLIAMARAVDVDITLDDFQRISDKVPFLADLKPSGTYVMEDVHKIGGTPALMKYLLDNGMLHGDCLTCTGYTVAENLKDIKIPTIPTEHSDGLSFHDVIKPLQDPIKATGHLQIMYGNLCPGGAVAKITGKEGETFTGSALVYDSEEEMLAALADKKISPGSVVIIRYEGPKGGPGLPEMLTPTSAIMGAGLGDVVALITDGRFSGGSHGFCIGHVTPEAQVGGPIALVQDGDPIRIDARYDARTVDLVISDEELQARRAAWSPPPLKATKGTLYKYICTVKSASDGCVTDEAPLDSSDLANENALLRAQLAKMQKTTAR</sequence>
<dbReference type="NCBIfam" id="TIGR00110">
    <property type="entry name" value="ilvD"/>
    <property type="match status" value="1"/>
</dbReference>
<evidence type="ECO:0000256" key="1">
    <source>
        <dbReference type="ARBA" id="ARBA00001946"/>
    </source>
</evidence>
<dbReference type="Pfam" id="PF00920">
    <property type="entry name" value="ILVD_EDD_N"/>
    <property type="match status" value="1"/>
</dbReference>
<dbReference type="EMBL" id="HBIJ01007519">
    <property type="protein sequence ID" value="CAE0364564.1"/>
    <property type="molecule type" value="Transcribed_RNA"/>
</dbReference>
<keyword evidence="4" id="KW-0001">2Fe-2S</keyword>
<comment type="pathway">
    <text evidence="13">Amino-acid biosynthesis; L-isoleucine biosynthesis; L-isoleucine from 2-oxobutanoate: step 3/4.</text>
</comment>
<keyword evidence="6" id="KW-0460">Magnesium</keyword>
<feature type="domain" description="Dihydroxy-acid/6-phosphogluconate dehydratase C-terminal" evidence="19">
    <location>
        <begin position="414"/>
        <end position="605"/>
    </location>
</feature>
<dbReference type="GO" id="GO:0051537">
    <property type="term" value="F:2 iron, 2 sulfur cluster binding"/>
    <property type="evidence" value="ECO:0007669"/>
    <property type="project" value="UniProtKB-KW"/>
</dbReference>
<evidence type="ECO:0000256" key="5">
    <source>
        <dbReference type="ARBA" id="ARBA00022723"/>
    </source>
</evidence>
<dbReference type="PROSITE" id="PS00886">
    <property type="entry name" value="ILVD_EDD_1"/>
    <property type="match status" value="1"/>
</dbReference>
<evidence type="ECO:0000256" key="3">
    <source>
        <dbReference type="ARBA" id="ARBA00022605"/>
    </source>
</evidence>
<dbReference type="InterPro" id="IPR037237">
    <property type="entry name" value="IlvD/EDD_N"/>
</dbReference>
<dbReference type="SUPFAM" id="SSF143975">
    <property type="entry name" value="IlvD/EDD N-terminal domain-like"/>
    <property type="match status" value="1"/>
</dbReference>
<dbReference type="AlphaFoldDB" id="A0A6S8BE13"/>
<evidence type="ECO:0000256" key="8">
    <source>
        <dbReference type="ARBA" id="ARBA00023014"/>
    </source>
</evidence>
<dbReference type="EMBL" id="HBIJ01007518">
    <property type="protein sequence ID" value="CAE0364563.1"/>
    <property type="molecule type" value="Transcribed_RNA"/>
</dbReference>
<keyword evidence="7" id="KW-0408">Iron</keyword>
<gene>
    <name evidence="20" type="ORF">ALAG00032_LOCUS5304</name>
    <name evidence="21" type="ORF">ALAG00032_LOCUS5305</name>
</gene>
<dbReference type="InterPro" id="IPR042096">
    <property type="entry name" value="Dihydro-acid_dehy_C"/>
</dbReference>
<evidence type="ECO:0000313" key="21">
    <source>
        <dbReference type="EMBL" id="CAE0364564.1"/>
    </source>
</evidence>
<dbReference type="FunFam" id="3.50.30.80:FF:000001">
    <property type="entry name" value="Dihydroxy-acid dehydratase"/>
    <property type="match status" value="1"/>
</dbReference>
<keyword evidence="5" id="KW-0479">Metal-binding</keyword>
<comment type="catalytic activity">
    <reaction evidence="16">
        <text>(2R,3R)-2,3-dihydroxy-3-methylpentanoate = (S)-3-methyl-2-oxopentanoate + H2O</text>
        <dbReference type="Rhea" id="RHEA:27694"/>
        <dbReference type="ChEBI" id="CHEBI:15377"/>
        <dbReference type="ChEBI" id="CHEBI:35146"/>
        <dbReference type="ChEBI" id="CHEBI:49258"/>
        <dbReference type="EC" id="4.2.1.9"/>
    </reaction>
    <physiologicalReaction direction="left-to-right" evidence="16">
        <dbReference type="Rhea" id="RHEA:27695"/>
    </physiologicalReaction>
</comment>
<keyword evidence="17" id="KW-0732">Signal</keyword>
<feature type="chain" id="PRO_5035584432" description="dihydroxy-acid dehydratase" evidence="17">
    <location>
        <begin position="17"/>
        <end position="637"/>
    </location>
</feature>
<dbReference type="GO" id="GO:0046872">
    <property type="term" value="F:metal ion binding"/>
    <property type="evidence" value="ECO:0007669"/>
    <property type="project" value="UniProtKB-KW"/>
</dbReference>
<dbReference type="PANTHER" id="PTHR21000">
    <property type="entry name" value="DIHYDROXY-ACID DEHYDRATASE DAD"/>
    <property type="match status" value="1"/>
</dbReference>
<evidence type="ECO:0000259" key="18">
    <source>
        <dbReference type="Pfam" id="PF00920"/>
    </source>
</evidence>
<accession>A0A6S8BE13</accession>
<dbReference type="GO" id="GO:0004160">
    <property type="term" value="F:dihydroxy-acid dehydratase activity"/>
    <property type="evidence" value="ECO:0007669"/>
    <property type="project" value="UniProtKB-EC"/>
</dbReference>
<evidence type="ECO:0000256" key="12">
    <source>
        <dbReference type="ARBA" id="ARBA00029436"/>
    </source>
</evidence>
<evidence type="ECO:0000259" key="19">
    <source>
        <dbReference type="Pfam" id="PF24877"/>
    </source>
</evidence>
<dbReference type="InterPro" id="IPR020558">
    <property type="entry name" value="DiOHA_6PGluconate_deHydtase_CS"/>
</dbReference>
<keyword evidence="9" id="KW-0456">Lyase</keyword>
<organism evidence="20">
    <name type="scientific">Aureoumbra lagunensis</name>
    <dbReference type="NCBI Taxonomy" id="44058"/>
    <lineage>
        <taxon>Eukaryota</taxon>
        <taxon>Sar</taxon>
        <taxon>Stramenopiles</taxon>
        <taxon>Ochrophyta</taxon>
        <taxon>Pelagophyceae</taxon>
        <taxon>Pelagomonadales</taxon>
        <taxon>Aureoumbra</taxon>
    </lineage>
</organism>
<reference evidence="20" key="1">
    <citation type="submission" date="2021-01" db="EMBL/GenBank/DDBJ databases">
        <authorList>
            <person name="Corre E."/>
            <person name="Pelletier E."/>
            <person name="Niang G."/>
            <person name="Scheremetjew M."/>
            <person name="Finn R."/>
            <person name="Kale V."/>
            <person name="Holt S."/>
            <person name="Cochrane G."/>
            <person name="Meng A."/>
            <person name="Brown T."/>
            <person name="Cohen L."/>
        </authorList>
    </citation>
    <scope>NUCLEOTIDE SEQUENCE</scope>
    <source>
        <strain evidence="20">CCMP1510</strain>
    </source>
</reference>
<dbReference type="Pfam" id="PF24877">
    <property type="entry name" value="ILV_EDD_C"/>
    <property type="match status" value="1"/>
</dbReference>
<evidence type="ECO:0000256" key="9">
    <source>
        <dbReference type="ARBA" id="ARBA00023239"/>
    </source>
</evidence>
<evidence type="ECO:0000256" key="4">
    <source>
        <dbReference type="ARBA" id="ARBA00022714"/>
    </source>
</evidence>
<comment type="cofactor">
    <cofactor evidence="1">
        <name>Mg(2+)</name>
        <dbReference type="ChEBI" id="CHEBI:18420"/>
    </cofactor>
</comment>
<keyword evidence="10" id="KW-0100">Branched-chain amino acid biosynthesis</keyword>
<proteinExistence type="inferred from homology"/>
<dbReference type="EC" id="4.2.1.9" evidence="14"/>
<evidence type="ECO:0000256" key="11">
    <source>
        <dbReference type="ARBA" id="ARBA00029304"/>
    </source>
</evidence>
<dbReference type="UniPathway" id="UPA00049">
    <property type="reaction ID" value="UER00061"/>
</dbReference>
<protein>
    <recommendedName>
        <fullName evidence="14">dihydroxy-acid dehydratase</fullName>
        <ecNumber evidence="14">4.2.1.9</ecNumber>
    </recommendedName>
</protein>
<comment type="pathway">
    <text evidence="12">Amino-acid biosynthesis; L-valine biosynthesis; L-valine from pyruvate: step 3/4.</text>
</comment>
<evidence type="ECO:0000256" key="15">
    <source>
        <dbReference type="ARBA" id="ARBA00034078"/>
    </source>
</evidence>
<dbReference type="SUPFAM" id="SSF52016">
    <property type="entry name" value="LeuD/IlvD-like"/>
    <property type="match status" value="1"/>
</dbReference>
<evidence type="ECO:0000256" key="6">
    <source>
        <dbReference type="ARBA" id="ARBA00022842"/>
    </source>
</evidence>
<evidence type="ECO:0000256" key="16">
    <source>
        <dbReference type="ARBA" id="ARBA00052865"/>
    </source>
</evidence>
<comment type="catalytic activity">
    <reaction evidence="11">
        <text>(2R)-2,3-dihydroxy-3-methylbutanoate = 3-methyl-2-oxobutanoate + H2O</text>
        <dbReference type="Rhea" id="RHEA:24809"/>
        <dbReference type="ChEBI" id="CHEBI:11851"/>
        <dbReference type="ChEBI" id="CHEBI:15377"/>
        <dbReference type="ChEBI" id="CHEBI:49072"/>
        <dbReference type="EC" id="4.2.1.9"/>
    </reaction>
    <physiologicalReaction direction="left-to-right" evidence="11">
        <dbReference type="Rhea" id="RHEA:24810"/>
    </physiologicalReaction>
</comment>
<evidence type="ECO:0000256" key="10">
    <source>
        <dbReference type="ARBA" id="ARBA00023304"/>
    </source>
</evidence>
<evidence type="ECO:0000256" key="17">
    <source>
        <dbReference type="SAM" id="SignalP"/>
    </source>
</evidence>
<evidence type="ECO:0000256" key="14">
    <source>
        <dbReference type="ARBA" id="ARBA00029490"/>
    </source>
</evidence>
<feature type="domain" description="Dihydroxy-acid/6-phosphogluconate dehydratase N-terminal" evidence="18">
    <location>
        <begin position="73"/>
        <end position="393"/>
    </location>
</feature>
<dbReference type="NCBIfam" id="NF002068">
    <property type="entry name" value="PRK00911.1"/>
    <property type="match status" value="1"/>
</dbReference>
<comment type="similarity">
    <text evidence="2">Belongs to the IlvD/Edd family.</text>
</comment>
<name>A0A6S8BE13_9STRA</name>
<keyword evidence="3" id="KW-0028">Amino-acid biosynthesis</keyword>
<dbReference type="UniPathway" id="UPA00047">
    <property type="reaction ID" value="UER00057"/>
</dbReference>
<dbReference type="InterPro" id="IPR050165">
    <property type="entry name" value="DHAD_IlvD/Edd"/>
</dbReference>